<organism evidence="2 3">
    <name type="scientific">Symbiodinium natans</name>
    <dbReference type="NCBI Taxonomy" id="878477"/>
    <lineage>
        <taxon>Eukaryota</taxon>
        <taxon>Sar</taxon>
        <taxon>Alveolata</taxon>
        <taxon>Dinophyceae</taxon>
        <taxon>Suessiales</taxon>
        <taxon>Symbiodiniaceae</taxon>
        <taxon>Symbiodinium</taxon>
    </lineage>
</organism>
<reference evidence="2" key="1">
    <citation type="submission" date="2021-02" db="EMBL/GenBank/DDBJ databases">
        <authorList>
            <person name="Dougan E. K."/>
            <person name="Rhodes N."/>
            <person name="Thang M."/>
            <person name="Chan C."/>
        </authorList>
    </citation>
    <scope>NUCLEOTIDE SEQUENCE</scope>
</reference>
<dbReference type="OrthoDB" id="66881at2759"/>
<dbReference type="GO" id="GO:0036503">
    <property type="term" value="P:ERAD pathway"/>
    <property type="evidence" value="ECO:0007669"/>
    <property type="project" value="TreeGrafter"/>
</dbReference>
<accession>A0A812IC31</accession>
<evidence type="ECO:0000313" key="3">
    <source>
        <dbReference type="Proteomes" id="UP000604046"/>
    </source>
</evidence>
<protein>
    <submittedName>
        <fullName evidence="2">Foxred2 protein</fullName>
    </submittedName>
</protein>
<gene>
    <name evidence="2" type="primary">foxred2</name>
    <name evidence="2" type="ORF">SNAT2548_LOCUS3574</name>
</gene>
<dbReference type="PANTHER" id="PTHR43539">
    <property type="entry name" value="FLAVIN-BINDING MONOOXYGENASE-LIKE PROTEIN (AFU_ORTHOLOGUE AFUA_4G09220)"/>
    <property type="match status" value="1"/>
</dbReference>
<dbReference type="GO" id="GO:0005788">
    <property type="term" value="C:endoplasmic reticulum lumen"/>
    <property type="evidence" value="ECO:0007669"/>
    <property type="project" value="TreeGrafter"/>
</dbReference>
<dbReference type="InterPro" id="IPR036188">
    <property type="entry name" value="FAD/NAD-bd_sf"/>
</dbReference>
<dbReference type="InterPro" id="IPR050982">
    <property type="entry name" value="Auxin_biosynth/cation_transpt"/>
</dbReference>
<name>A0A812IC31_9DINO</name>
<evidence type="ECO:0000256" key="1">
    <source>
        <dbReference type="ARBA" id="ARBA00023002"/>
    </source>
</evidence>
<dbReference type="AlphaFoldDB" id="A0A812IC31"/>
<sequence length="697" mass="77536">MAQHSLCIVGAGPAGLQLGHLLEKDASQPGDFVIFEKADTPGNFFRRFPVHRMLISLNKRHTRSQSAEFRMRHDWNSLIGTGDVGISPVTARTTELYPHADVVATYLEDFGYHLQKKILYNSEVLRVLPSSGHFDLDLARPSGRERHRCGRVVLASGLKPNKPSDIIGEELLLGYEDLPKTGQAFENQSVLVWGFGNAAHETSREVQKFTQAVTLLHRTPPPSPLAPRASALPRFAFFTHYPGDIRTVTMQIYDSYLLKALDVKLAYAGEEEEPVFLRCLRRLLCVWVSKRSRCGGAGDERRILPNRVVPASAPRQCAVSVGPMEAGDRVAAPLLTLLRSLTRRGLAVEGRDFAWEAPAGEHPAARLQYAALDSGKVAAEEGSEEWLPQVPIYFRIGTGEGLAWNAAFARRGRRLELSSEFLATQRPLMDLVARLRPLLSQDPLRHPFHAGIRCLGWRAALPDVANLTETGKYPIMDASYQSTAIPGLFFAGALSHGRDYRRSAGGFIHGFRYTARALHRILRYKQAGWPNASYAVDEEPWMRQVLGRINEAAGPYQMFGELVDVLLFKAGPGGLRVHYFEEVPMAYAQENSDFRTHPRLLLSFVYGRQFSPGDLPSPGAVGAEFAELSAFLHPRLELFEASPGAGHCLPVVTHSVVEDVFTDWQSFVGHVDPLFRFLDACARMASEWLQVKKARRA</sequence>
<comment type="caution">
    <text evidence="2">The sequence shown here is derived from an EMBL/GenBank/DDBJ whole genome shotgun (WGS) entry which is preliminary data.</text>
</comment>
<keyword evidence="1" id="KW-0560">Oxidoreductase</keyword>
<dbReference type="EMBL" id="CAJNDS010000220">
    <property type="protein sequence ID" value="CAE7029725.1"/>
    <property type="molecule type" value="Genomic_DNA"/>
</dbReference>
<evidence type="ECO:0000313" key="2">
    <source>
        <dbReference type="EMBL" id="CAE7029725.1"/>
    </source>
</evidence>
<dbReference type="PANTHER" id="PTHR43539:SF23">
    <property type="entry name" value="FAD-DEPENDENT OXIDOREDUCTASE DOMAIN-CONTAINING PROTEIN 2"/>
    <property type="match status" value="1"/>
</dbReference>
<dbReference type="Proteomes" id="UP000604046">
    <property type="component" value="Unassembled WGS sequence"/>
</dbReference>
<dbReference type="SUPFAM" id="SSF51905">
    <property type="entry name" value="FAD/NAD(P)-binding domain"/>
    <property type="match status" value="1"/>
</dbReference>
<dbReference type="Pfam" id="PF13738">
    <property type="entry name" value="Pyr_redox_3"/>
    <property type="match status" value="1"/>
</dbReference>
<keyword evidence="3" id="KW-1185">Reference proteome</keyword>
<dbReference type="Gene3D" id="3.50.50.60">
    <property type="entry name" value="FAD/NAD(P)-binding domain"/>
    <property type="match status" value="2"/>
</dbReference>
<proteinExistence type="predicted"/>
<dbReference type="GO" id="GO:0050660">
    <property type="term" value="F:flavin adenine dinucleotide binding"/>
    <property type="evidence" value="ECO:0007669"/>
    <property type="project" value="TreeGrafter"/>
</dbReference>
<dbReference type="GO" id="GO:0004497">
    <property type="term" value="F:monooxygenase activity"/>
    <property type="evidence" value="ECO:0007669"/>
    <property type="project" value="TreeGrafter"/>
</dbReference>